<feature type="transmembrane region" description="Helical" evidence="1">
    <location>
        <begin position="74"/>
        <end position="93"/>
    </location>
</feature>
<reference evidence="2 3" key="1">
    <citation type="submission" date="2019-06" db="EMBL/GenBank/DDBJ databases">
        <title>Quisquiliibacterium sp. nov., isolated from a maize field.</title>
        <authorList>
            <person name="Lin S.-Y."/>
            <person name="Tsai C.-F."/>
            <person name="Young C.-C."/>
        </authorList>
    </citation>
    <scope>NUCLEOTIDE SEQUENCE [LARGE SCALE GENOMIC DNA]</scope>
    <source>
        <strain evidence="2 3">CC-CFT501</strain>
    </source>
</reference>
<dbReference type="OrthoDB" id="9797953at2"/>
<evidence type="ECO:0000313" key="3">
    <source>
        <dbReference type="Proteomes" id="UP000321548"/>
    </source>
</evidence>
<dbReference type="PANTHER" id="PTHR23537:SF1">
    <property type="entry name" value="SUGAR TRANSPORTER"/>
    <property type="match status" value="1"/>
</dbReference>
<keyword evidence="1" id="KW-0472">Membrane</keyword>
<organism evidence="2 3">
    <name type="scientific">Zeimonas arvi</name>
    <dbReference type="NCBI Taxonomy" id="2498847"/>
    <lineage>
        <taxon>Bacteria</taxon>
        <taxon>Pseudomonadati</taxon>
        <taxon>Pseudomonadota</taxon>
        <taxon>Betaproteobacteria</taxon>
        <taxon>Burkholderiales</taxon>
        <taxon>Burkholderiaceae</taxon>
        <taxon>Zeimonas</taxon>
    </lineage>
</organism>
<dbReference type="Pfam" id="PF06779">
    <property type="entry name" value="MFS_4"/>
    <property type="match status" value="1"/>
</dbReference>
<dbReference type="InterPro" id="IPR010645">
    <property type="entry name" value="MFS_4"/>
</dbReference>
<sequence length="391" mass="41206">MDRIAPWKVATAGIASLILTVGFSRFAYTPMLPVMQQQTWLTDVAGGWLAAINYAGYMAGALSATVLHRLRHKFYLYRIGLLMALITTAGMGLTEDPLAWAILRFAGGVSSTAGMLLASGLVMNWLIRNGRRPELGVHFSGMGLGIVASGAMAGASGSLLSWSGQWLAFGLAGFLFFLLAWAWMPAPADAPPAHAPAARRTIDGAAHPEGGNRWLAWTTLAYLCAGFGYVVSATFIVAIVEALPHMSGRGAAAWVVVGLAAAPATWVWDRVSRRIGGNRALQTAYSLQILSILLPLLDGAPLSTMAAAALYGVTFMGIVSLTLSGIGRRYPENPARAMARLTLGYGLAQVAAPALTGYLVAGRGDYRDALLIAAAVMALGVACLRRAHRHA</sequence>
<keyword evidence="1" id="KW-1133">Transmembrane helix</keyword>
<feature type="transmembrane region" description="Helical" evidence="1">
    <location>
        <begin position="166"/>
        <end position="184"/>
    </location>
</feature>
<evidence type="ECO:0000256" key="1">
    <source>
        <dbReference type="SAM" id="Phobius"/>
    </source>
</evidence>
<proteinExistence type="predicted"/>
<dbReference type="EMBL" id="VDUY01000005">
    <property type="protein sequence ID" value="TXL64734.1"/>
    <property type="molecule type" value="Genomic_DNA"/>
</dbReference>
<protein>
    <submittedName>
        <fullName evidence="2">YbfB/YjiJ family MFS transporter</fullName>
    </submittedName>
</protein>
<accession>A0A5C8NU91</accession>
<feature type="transmembrane region" description="Helical" evidence="1">
    <location>
        <begin position="251"/>
        <end position="268"/>
    </location>
</feature>
<feature type="transmembrane region" description="Helical" evidence="1">
    <location>
        <begin position="280"/>
        <end position="297"/>
    </location>
</feature>
<dbReference type="RefSeq" id="WP_147704983.1">
    <property type="nucleotide sequence ID" value="NZ_VDUY01000005.1"/>
</dbReference>
<feature type="transmembrane region" description="Helical" evidence="1">
    <location>
        <begin position="338"/>
        <end position="360"/>
    </location>
</feature>
<feature type="transmembrane region" description="Helical" evidence="1">
    <location>
        <begin position="366"/>
        <end position="384"/>
    </location>
</feature>
<feature type="transmembrane region" description="Helical" evidence="1">
    <location>
        <begin position="139"/>
        <end position="160"/>
    </location>
</feature>
<dbReference type="GO" id="GO:0005886">
    <property type="term" value="C:plasma membrane"/>
    <property type="evidence" value="ECO:0007669"/>
    <property type="project" value="TreeGrafter"/>
</dbReference>
<comment type="caution">
    <text evidence="2">The sequence shown here is derived from an EMBL/GenBank/DDBJ whole genome shotgun (WGS) entry which is preliminary data.</text>
</comment>
<feature type="transmembrane region" description="Helical" evidence="1">
    <location>
        <begin position="220"/>
        <end position="239"/>
    </location>
</feature>
<dbReference type="AlphaFoldDB" id="A0A5C8NU91"/>
<dbReference type="PANTHER" id="PTHR23537">
    <property type="match status" value="1"/>
</dbReference>
<dbReference type="Proteomes" id="UP000321548">
    <property type="component" value="Unassembled WGS sequence"/>
</dbReference>
<name>A0A5C8NU91_9BURK</name>
<feature type="transmembrane region" description="Helical" evidence="1">
    <location>
        <begin position="48"/>
        <end position="67"/>
    </location>
</feature>
<feature type="transmembrane region" description="Helical" evidence="1">
    <location>
        <begin position="105"/>
        <end position="127"/>
    </location>
</feature>
<feature type="transmembrane region" description="Helical" evidence="1">
    <location>
        <begin position="7"/>
        <end position="28"/>
    </location>
</feature>
<keyword evidence="3" id="KW-1185">Reference proteome</keyword>
<feature type="transmembrane region" description="Helical" evidence="1">
    <location>
        <begin position="303"/>
        <end position="326"/>
    </location>
</feature>
<dbReference type="InterPro" id="IPR036259">
    <property type="entry name" value="MFS_trans_sf"/>
</dbReference>
<dbReference type="SUPFAM" id="SSF103473">
    <property type="entry name" value="MFS general substrate transporter"/>
    <property type="match status" value="1"/>
</dbReference>
<keyword evidence="1" id="KW-0812">Transmembrane</keyword>
<gene>
    <name evidence="2" type="ORF">FHP08_13405</name>
</gene>
<dbReference type="Gene3D" id="1.20.1250.20">
    <property type="entry name" value="MFS general substrate transporter like domains"/>
    <property type="match status" value="2"/>
</dbReference>
<evidence type="ECO:0000313" key="2">
    <source>
        <dbReference type="EMBL" id="TXL64734.1"/>
    </source>
</evidence>